<dbReference type="InterPro" id="IPR011992">
    <property type="entry name" value="EF-hand-dom_pair"/>
</dbReference>
<dbReference type="Proteomes" id="UP001165121">
    <property type="component" value="Unassembled WGS sequence"/>
</dbReference>
<dbReference type="Gene3D" id="1.10.238.10">
    <property type="entry name" value="EF-hand"/>
    <property type="match status" value="1"/>
</dbReference>
<dbReference type="EMBL" id="BSXT01001033">
    <property type="protein sequence ID" value="GMF37673.1"/>
    <property type="molecule type" value="Genomic_DNA"/>
</dbReference>
<accession>A0A9W6XFW4</accession>
<keyword evidence="2" id="KW-1185">Reference proteome</keyword>
<organism evidence="1 2">
    <name type="scientific">Phytophthora fragariaefolia</name>
    <dbReference type="NCBI Taxonomy" id="1490495"/>
    <lineage>
        <taxon>Eukaryota</taxon>
        <taxon>Sar</taxon>
        <taxon>Stramenopiles</taxon>
        <taxon>Oomycota</taxon>
        <taxon>Peronosporomycetes</taxon>
        <taxon>Peronosporales</taxon>
        <taxon>Peronosporaceae</taxon>
        <taxon>Phytophthora</taxon>
    </lineage>
</organism>
<dbReference type="SUPFAM" id="SSF47473">
    <property type="entry name" value="EF-hand"/>
    <property type="match status" value="1"/>
</dbReference>
<protein>
    <submittedName>
        <fullName evidence="1">Unnamed protein product</fullName>
    </submittedName>
</protein>
<dbReference type="OrthoDB" id="93514at2759"/>
<dbReference type="AlphaFoldDB" id="A0A9W6XFW4"/>
<evidence type="ECO:0000313" key="2">
    <source>
        <dbReference type="Proteomes" id="UP001165121"/>
    </source>
</evidence>
<reference evidence="1" key="1">
    <citation type="submission" date="2023-04" db="EMBL/GenBank/DDBJ databases">
        <title>Phytophthora fragariaefolia NBRC 109709.</title>
        <authorList>
            <person name="Ichikawa N."/>
            <person name="Sato H."/>
            <person name="Tonouchi N."/>
        </authorList>
    </citation>
    <scope>NUCLEOTIDE SEQUENCE</scope>
    <source>
        <strain evidence="1">NBRC 109709</strain>
    </source>
</reference>
<proteinExistence type="predicted"/>
<evidence type="ECO:0000313" key="1">
    <source>
        <dbReference type="EMBL" id="GMF37673.1"/>
    </source>
</evidence>
<name>A0A9W6XFW4_9STRA</name>
<sequence>MRVKVLQKSNDQQQKKFSLTKIAVGSSMTLDVSTAPADTVPPRKDSYISLIYGRLLETKETEELCKRLGMNREDVRNLRRKFDEEDGSNSDTVTIRGFFHLINDDSAYERAHLLTKELLRLGYITTPVTRITFDQFLCIVCTFAAFSDLQLWRFYYDSFFADGIDTVSAHRLNEILQAAGGTYTQNIEVAARNFTATAVAMSMSSCLTFDEFLELVRRNPVVFYPLVQLQRNIRSRTLGERYWEKKVREQVLVPPLVEYIRLHQGHLPPMGFKNWMSSLLTRGNTVVARARALAKQQYSNNVR</sequence>
<comment type="caution">
    <text evidence="1">The sequence shown here is derived from an EMBL/GenBank/DDBJ whole genome shotgun (WGS) entry which is preliminary data.</text>
</comment>
<gene>
    <name evidence="1" type="ORF">Pfra01_001062000</name>
</gene>